<organism evidence="1">
    <name type="scientific">Human papillomavirus</name>
    <dbReference type="NCBI Taxonomy" id="10566"/>
    <lineage>
        <taxon>Viruses</taxon>
        <taxon>Monodnaviria</taxon>
        <taxon>Shotokuvirae</taxon>
        <taxon>Cossaviricota</taxon>
        <taxon>Papovaviricetes</taxon>
        <taxon>Zurhausenvirales</taxon>
        <taxon>Papillomaviridae</taxon>
    </lineage>
</organism>
<proteinExistence type="predicted"/>
<evidence type="ECO:0000313" key="1">
    <source>
        <dbReference type="EMBL" id="ACK56919.1"/>
    </source>
</evidence>
<accession>B8RB16</accession>
<gene>
    <name evidence="1" type="primary">L1</name>
</gene>
<name>B8RB16_9PAPI</name>
<sequence>YVGTYQLFLTVVDTTTQHQSLLCVLLLRTSIPNVYTPTQF</sequence>
<reference evidence="1" key="1">
    <citation type="journal article" date="2009" name="J. Med. Virol.">
        <title>High-risk HPV types in lesions of the uterine cervix of female commercial sex workers in the Philippines.</title>
        <authorList>
            <person name="Miyashita M."/>
            <person name="Agdamag D.M."/>
            <person name="Sasagawa T."/>
            <person name="Matsushita K."/>
            <person name="Salud L.M."/>
            <person name="Salud C.O."/>
            <person name="Saikawa K."/>
            <person name="Leano P.S."/>
            <person name="Pagcaliwagan T."/>
            <person name="Acuna J."/>
            <person name="Ishizaki A."/>
            <person name="Kageyama S."/>
            <person name="Ichimura H."/>
        </authorList>
    </citation>
    <scope>NUCLEOTIDE SEQUENCE</scope>
    <source>
        <strain evidence="1">06JAN_PHL_MY217_10</strain>
    </source>
</reference>
<dbReference type="EMBL" id="EU911645">
    <property type="protein sequence ID" value="ACK56919.1"/>
    <property type="molecule type" value="Genomic_DNA"/>
</dbReference>
<feature type="non-terminal residue" evidence="1">
    <location>
        <position position="1"/>
    </location>
</feature>
<protein>
    <submittedName>
        <fullName evidence="1">Truncated L1 capsid protein</fullName>
    </submittedName>
</protein>